<dbReference type="EC" id="3.4.24.-" evidence="11"/>
<dbReference type="GO" id="GO:0046872">
    <property type="term" value="F:metal ion binding"/>
    <property type="evidence" value="ECO:0007669"/>
    <property type="project" value="UniProtKB-KW"/>
</dbReference>
<dbReference type="NCBIfam" id="TIGR00054">
    <property type="entry name" value="RIP metalloprotease RseP"/>
    <property type="match status" value="1"/>
</dbReference>
<dbReference type="Gene3D" id="2.30.42.10">
    <property type="match status" value="2"/>
</dbReference>
<feature type="transmembrane region" description="Helical" evidence="11">
    <location>
        <begin position="62"/>
        <end position="90"/>
    </location>
</feature>
<evidence type="ECO:0000256" key="1">
    <source>
        <dbReference type="ARBA" id="ARBA00001947"/>
    </source>
</evidence>
<comment type="subcellular location">
    <subcellularLocation>
        <location evidence="2">Membrane</location>
        <topology evidence="2">Multi-pass membrane protein</topology>
    </subcellularLocation>
</comment>
<dbReference type="Pfam" id="PF17820">
    <property type="entry name" value="PDZ_6"/>
    <property type="match status" value="1"/>
</dbReference>
<evidence type="ECO:0000256" key="2">
    <source>
        <dbReference type="ARBA" id="ARBA00004141"/>
    </source>
</evidence>
<evidence type="ECO:0000256" key="5">
    <source>
        <dbReference type="ARBA" id="ARBA00022692"/>
    </source>
</evidence>
<dbReference type="InterPro" id="IPR036034">
    <property type="entry name" value="PDZ_sf"/>
</dbReference>
<protein>
    <recommendedName>
        <fullName evidence="11">Zinc metalloprotease</fullName>
        <ecNumber evidence="11">3.4.24.-</ecNumber>
    </recommendedName>
</protein>
<feature type="transmembrane region" description="Helical" evidence="11">
    <location>
        <begin position="372"/>
        <end position="390"/>
    </location>
</feature>
<keyword evidence="11" id="KW-0479">Metal-binding</keyword>
<evidence type="ECO:0000313" key="13">
    <source>
        <dbReference type="EMBL" id="MXY32527.1"/>
    </source>
</evidence>
<dbReference type="PANTHER" id="PTHR42837">
    <property type="entry name" value="REGULATOR OF SIGMA-E PROTEASE RSEP"/>
    <property type="match status" value="1"/>
</dbReference>
<evidence type="ECO:0000256" key="11">
    <source>
        <dbReference type="RuleBase" id="RU362031"/>
    </source>
</evidence>
<keyword evidence="6 11" id="KW-0378">Hydrolase</keyword>
<dbReference type="SMART" id="SM00228">
    <property type="entry name" value="PDZ"/>
    <property type="match status" value="2"/>
</dbReference>
<evidence type="ECO:0000256" key="9">
    <source>
        <dbReference type="ARBA" id="ARBA00023049"/>
    </source>
</evidence>
<evidence type="ECO:0000256" key="7">
    <source>
        <dbReference type="ARBA" id="ARBA00022833"/>
    </source>
</evidence>
<dbReference type="GO" id="GO:0004222">
    <property type="term" value="F:metalloendopeptidase activity"/>
    <property type="evidence" value="ECO:0007669"/>
    <property type="project" value="InterPro"/>
</dbReference>
<proteinExistence type="inferred from homology"/>
<dbReference type="AlphaFoldDB" id="A0A6B0XXN3"/>
<reference evidence="13" key="1">
    <citation type="submission" date="2019-09" db="EMBL/GenBank/DDBJ databases">
        <title>Characterisation of the sponge microbiome using genome-centric metagenomics.</title>
        <authorList>
            <person name="Engelberts J.P."/>
            <person name="Robbins S.J."/>
            <person name="De Goeij J.M."/>
            <person name="Aranda M."/>
            <person name="Bell S.C."/>
            <person name="Webster N.S."/>
        </authorList>
    </citation>
    <scope>NUCLEOTIDE SEQUENCE</scope>
    <source>
        <strain evidence="13">SB0664_bin_43</strain>
    </source>
</reference>
<keyword evidence="7 11" id="KW-0862">Zinc</keyword>
<evidence type="ECO:0000256" key="10">
    <source>
        <dbReference type="ARBA" id="ARBA00023136"/>
    </source>
</evidence>
<feature type="domain" description="PDZ" evidence="12">
    <location>
        <begin position="158"/>
        <end position="224"/>
    </location>
</feature>
<dbReference type="GO" id="GO:0016020">
    <property type="term" value="C:membrane"/>
    <property type="evidence" value="ECO:0007669"/>
    <property type="project" value="UniProtKB-SubCell"/>
</dbReference>
<sequence length="396" mass="41857">GFGPVLASRVARRGTRWQVAILPLGGYVKFLGDQDAASSPDSEAMASLDAKERRASMHGAPLWARTITVMAGPAFNFALSFALFAVLFMFRGVAADPVTVDHLYPLPEMEAHDLRGGDVILAINGASVPGADGFGEFAAGLEVAPELTFTVLRGGRELEVIGPWLYPPIVSATTPASAAANAGLMRGDVIVSVNGMEIHDFDALRQAVTASDGEQVALEVWREGRGSHTVHLTPTQFDLPTPDGGFETRWLIGVTGALAFDPAIVTPMPGEALAYGLEQVQFIIRSSLSGVYHMVAGDISTCNLSGPIGIAEVSGQAASQGWFTFVWFIALLSTAIGLINLFPIPVLDGGHLVFHAWEAVTGRPPNDRLTRLLMTGGLLLLLALMAFAIGNDIVCP</sequence>
<dbReference type="InterPro" id="IPR041489">
    <property type="entry name" value="PDZ_6"/>
</dbReference>
<comment type="caution">
    <text evidence="13">The sequence shown here is derived from an EMBL/GenBank/DDBJ whole genome shotgun (WGS) entry which is preliminary data.</text>
</comment>
<evidence type="ECO:0000256" key="3">
    <source>
        <dbReference type="ARBA" id="ARBA00007931"/>
    </source>
</evidence>
<name>A0A6B0XXN3_9RHOB</name>
<keyword evidence="9 11" id="KW-0482">Metalloprotease</keyword>
<dbReference type="SUPFAM" id="SSF50156">
    <property type="entry name" value="PDZ domain-like"/>
    <property type="match status" value="2"/>
</dbReference>
<comment type="cofactor">
    <cofactor evidence="1 11">
        <name>Zn(2+)</name>
        <dbReference type="ChEBI" id="CHEBI:29105"/>
    </cofactor>
</comment>
<keyword evidence="8 11" id="KW-1133">Transmembrane helix</keyword>
<dbReference type="PANTHER" id="PTHR42837:SF2">
    <property type="entry name" value="MEMBRANE METALLOPROTEASE ARASP2, CHLOROPLASTIC-RELATED"/>
    <property type="match status" value="1"/>
</dbReference>
<evidence type="ECO:0000256" key="4">
    <source>
        <dbReference type="ARBA" id="ARBA00022670"/>
    </source>
</evidence>
<keyword evidence="4 13" id="KW-0645">Protease</keyword>
<gene>
    <name evidence="13" type="primary">rseP</name>
    <name evidence="13" type="ORF">F4Y60_00230</name>
</gene>
<evidence type="ECO:0000256" key="6">
    <source>
        <dbReference type="ARBA" id="ARBA00022801"/>
    </source>
</evidence>
<feature type="transmembrane region" description="Helical" evidence="11">
    <location>
        <begin position="322"/>
        <end position="342"/>
    </location>
</feature>
<dbReference type="InterPro" id="IPR001478">
    <property type="entry name" value="PDZ"/>
</dbReference>
<evidence type="ECO:0000259" key="12">
    <source>
        <dbReference type="SMART" id="SM00228"/>
    </source>
</evidence>
<keyword evidence="5 11" id="KW-0812">Transmembrane</keyword>
<comment type="similarity">
    <text evidence="3 11">Belongs to the peptidase M50B family.</text>
</comment>
<organism evidence="13">
    <name type="scientific">Boseongicola sp. SB0664_bin_43</name>
    <dbReference type="NCBI Taxonomy" id="2604844"/>
    <lineage>
        <taxon>Bacteria</taxon>
        <taxon>Pseudomonadati</taxon>
        <taxon>Pseudomonadota</taxon>
        <taxon>Alphaproteobacteria</taxon>
        <taxon>Rhodobacterales</taxon>
        <taxon>Paracoccaceae</taxon>
        <taxon>Boseongicola</taxon>
    </lineage>
</organism>
<feature type="domain" description="PDZ" evidence="12">
    <location>
        <begin position="86"/>
        <end position="155"/>
    </location>
</feature>
<evidence type="ECO:0000256" key="8">
    <source>
        <dbReference type="ARBA" id="ARBA00022989"/>
    </source>
</evidence>
<keyword evidence="10 11" id="KW-0472">Membrane</keyword>
<dbReference type="EMBL" id="VXRY01000008">
    <property type="protein sequence ID" value="MXY32527.1"/>
    <property type="molecule type" value="Genomic_DNA"/>
</dbReference>
<dbReference type="GO" id="GO:0006508">
    <property type="term" value="P:proteolysis"/>
    <property type="evidence" value="ECO:0007669"/>
    <property type="project" value="UniProtKB-KW"/>
</dbReference>
<accession>A0A6B0XXN3</accession>
<dbReference type="InterPro" id="IPR008915">
    <property type="entry name" value="Peptidase_M50"/>
</dbReference>
<dbReference type="Pfam" id="PF02163">
    <property type="entry name" value="Peptidase_M50"/>
    <property type="match status" value="1"/>
</dbReference>
<feature type="non-terminal residue" evidence="13">
    <location>
        <position position="1"/>
    </location>
</feature>
<dbReference type="InterPro" id="IPR004387">
    <property type="entry name" value="Pept_M50_Zn"/>
</dbReference>